<organism evidence="8 9">
    <name type="scientific">Spirilliplanes yamanashiensis</name>
    <dbReference type="NCBI Taxonomy" id="42233"/>
    <lineage>
        <taxon>Bacteria</taxon>
        <taxon>Bacillati</taxon>
        <taxon>Actinomycetota</taxon>
        <taxon>Actinomycetes</taxon>
        <taxon>Micromonosporales</taxon>
        <taxon>Micromonosporaceae</taxon>
        <taxon>Spirilliplanes</taxon>
    </lineage>
</organism>
<keyword evidence="6 7" id="KW-0503">Monooxygenase</keyword>
<evidence type="ECO:0000313" key="9">
    <source>
        <dbReference type="Proteomes" id="UP000652013"/>
    </source>
</evidence>
<comment type="similarity">
    <text evidence="1 7">Belongs to the cytochrome P450 family.</text>
</comment>
<dbReference type="PROSITE" id="PS00086">
    <property type="entry name" value="CYTOCHROME_P450"/>
    <property type="match status" value="1"/>
</dbReference>
<dbReference type="InterPro" id="IPR017972">
    <property type="entry name" value="Cyt_P450_CS"/>
</dbReference>
<dbReference type="InterPro" id="IPR036396">
    <property type="entry name" value="Cyt_P450_sf"/>
</dbReference>
<dbReference type="SUPFAM" id="SSF48264">
    <property type="entry name" value="Cytochrome P450"/>
    <property type="match status" value="1"/>
</dbReference>
<dbReference type="EMBL" id="BOOY01000031">
    <property type="protein sequence ID" value="GIJ05052.1"/>
    <property type="molecule type" value="Genomic_DNA"/>
</dbReference>
<keyword evidence="4 7" id="KW-0560">Oxidoreductase</keyword>
<dbReference type="GO" id="GO:0017000">
    <property type="term" value="P:antibiotic biosynthetic process"/>
    <property type="evidence" value="ECO:0007669"/>
    <property type="project" value="UniProtKB-ARBA"/>
</dbReference>
<dbReference type="InterPro" id="IPR001128">
    <property type="entry name" value="Cyt_P450"/>
</dbReference>
<accession>A0A8J4DKA0</accession>
<dbReference type="AlphaFoldDB" id="A0A8J4DKA0"/>
<keyword evidence="3 7" id="KW-0479">Metal-binding</keyword>
<dbReference type="Pfam" id="PF00067">
    <property type="entry name" value="p450"/>
    <property type="match status" value="1"/>
</dbReference>
<evidence type="ECO:0000256" key="3">
    <source>
        <dbReference type="ARBA" id="ARBA00022723"/>
    </source>
</evidence>
<reference evidence="8" key="1">
    <citation type="submission" date="2021-01" db="EMBL/GenBank/DDBJ databases">
        <title>Whole genome shotgun sequence of Spirilliplanes yamanashiensis NBRC 15828.</title>
        <authorList>
            <person name="Komaki H."/>
            <person name="Tamura T."/>
        </authorList>
    </citation>
    <scope>NUCLEOTIDE SEQUENCE</scope>
    <source>
        <strain evidence="8">NBRC 15828</strain>
    </source>
</reference>
<dbReference type="GO" id="GO:0016705">
    <property type="term" value="F:oxidoreductase activity, acting on paired donors, with incorporation or reduction of molecular oxygen"/>
    <property type="evidence" value="ECO:0007669"/>
    <property type="project" value="InterPro"/>
</dbReference>
<comment type="caution">
    <text evidence="8">The sequence shown here is derived from an EMBL/GenBank/DDBJ whole genome shotgun (WGS) entry which is preliminary data.</text>
</comment>
<dbReference type="Proteomes" id="UP000652013">
    <property type="component" value="Unassembled WGS sequence"/>
</dbReference>
<gene>
    <name evidence="8" type="ORF">Sya03_44040</name>
</gene>
<name>A0A8J4DKA0_9ACTN</name>
<evidence type="ECO:0000256" key="4">
    <source>
        <dbReference type="ARBA" id="ARBA00023002"/>
    </source>
</evidence>
<dbReference type="PRINTS" id="PR00359">
    <property type="entry name" value="BP450"/>
</dbReference>
<keyword evidence="9" id="KW-1185">Reference proteome</keyword>
<dbReference type="GO" id="GO:0020037">
    <property type="term" value="F:heme binding"/>
    <property type="evidence" value="ECO:0007669"/>
    <property type="project" value="InterPro"/>
</dbReference>
<proteinExistence type="inferred from homology"/>
<evidence type="ECO:0000256" key="2">
    <source>
        <dbReference type="ARBA" id="ARBA00022617"/>
    </source>
</evidence>
<dbReference type="CDD" id="cd20625">
    <property type="entry name" value="CYP164-like"/>
    <property type="match status" value="1"/>
</dbReference>
<dbReference type="InterPro" id="IPR002397">
    <property type="entry name" value="Cyt_P450_B"/>
</dbReference>
<evidence type="ECO:0000313" key="8">
    <source>
        <dbReference type="EMBL" id="GIJ05052.1"/>
    </source>
</evidence>
<evidence type="ECO:0000256" key="7">
    <source>
        <dbReference type="RuleBase" id="RU000461"/>
    </source>
</evidence>
<evidence type="ECO:0000256" key="1">
    <source>
        <dbReference type="ARBA" id="ARBA00010617"/>
    </source>
</evidence>
<evidence type="ECO:0000256" key="6">
    <source>
        <dbReference type="ARBA" id="ARBA00023033"/>
    </source>
</evidence>
<dbReference type="GO" id="GO:0005506">
    <property type="term" value="F:iron ion binding"/>
    <property type="evidence" value="ECO:0007669"/>
    <property type="project" value="InterPro"/>
</dbReference>
<dbReference type="PANTHER" id="PTHR46696">
    <property type="entry name" value="P450, PUTATIVE (EUROFUNG)-RELATED"/>
    <property type="match status" value="1"/>
</dbReference>
<keyword evidence="2 7" id="KW-0349">Heme</keyword>
<dbReference type="Gene3D" id="1.10.630.10">
    <property type="entry name" value="Cytochrome P450"/>
    <property type="match status" value="1"/>
</dbReference>
<dbReference type="GO" id="GO:0004497">
    <property type="term" value="F:monooxygenase activity"/>
    <property type="evidence" value="ECO:0007669"/>
    <property type="project" value="UniProtKB-KW"/>
</dbReference>
<protein>
    <submittedName>
        <fullName evidence="8">Cytochrome P450</fullName>
    </submittedName>
</protein>
<sequence>MDPMDAVTALLSPEGAGDPYPLYEALRPYGPVVSLGETLHLVVGYEAVDAALRDPALGVPDAAGMDGRWPEWRHNRAVSLFVTSMLRSNPPAHTRMRRLAAGVFTARRVGRLRDTVAGQVAELVDALPPEADVMEELAYPLPVAVICALLGVPASDRARFRRLAVDLTAVLELVVSQDQAERAHAAGKEVAAYLADLAARRRAEPGDDLVSALTQAYDAGGDRLTGDELLGNLMLLLVAGFETTANLLGNGTAVLLDRPELARRLADDEAFAEPFVEEVLRWDAPVQLTDRIPLRDTVVAGVPVRAGSQVVLLLGAANRDPARFAGPAAFDPARAQNTPITFGAGAHYCLGAPLARLEAQLALPALARRRPRRAGPAARRSRLTLRGYASLPVTVTP</sequence>
<dbReference type="FunFam" id="1.10.630.10:FF:000018">
    <property type="entry name" value="Cytochrome P450 monooxygenase"/>
    <property type="match status" value="1"/>
</dbReference>
<evidence type="ECO:0000256" key="5">
    <source>
        <dbReference type="ARBA" id="ARBA00023004"/>
    </source>
</evidence>
<keyword evidence="5 7" id="KW-0408">Iron</keyword>
<dbReference type="PANTHER" id="PTHR46696:SF1">
    <property type="entry name" value="CYTOCHROME P450 YJIB-RELATED"/>
    <property type="match status" value="1"/>
</dbReference>
<dbReference type="RefSeq" id="WP_203940278.1">
    <property type="nucleotide sequence ID" value="NZ_BAAAGJ010000011.1"/>
</dbReference>